<dbReference type="EMBL" id="MU274909">
    <property type="protein sequence ID" value="KAI0089950.1"/>
    <property type="molecule type" value="Genomic_DNA"/>
</dbReference>
<comment type="caution">
    <text evidence="1">The sequence shown here is derived from an EMBL/GenBank/DDBJ whole genome shotgun (WGS) entry which is preliminary data.</text>
</comment>
<sequence length="104" mass="10997">MVHKLMFYGLGIGCLTIITSMVTLILIVTSKSPLTYGGMGVIMSKAYANSLLAMLNIRQGLRNGAASDDVYSVELSDVSPPNPASLVPEVKLEAPNHSQSDSNA</sequence>
<accession>A0ACB8U7M4</accession>
<proteinExistence type="predicted"/>
<keyword evidence="2" id="KW-1185">Reference proteome</keyword>
<name>A0ACB8U7M4_9APHY</name>
<evidence type="ECO:0000313" key="2">
    <source>
        <dbReference type="Proteomes" id="UP001055072"/>
    </source>
</evidence>
<organism evidence="1 2">
    <name type="scientific">Irpex rosettiformis</name>
    <dbReference type="NCBI Taxonomy" id="378272"/>
    <lineage>
        <taxon>Eukaryota</taxon>
        <taxon>Fungi</taxon>
        <taxon>Dikarya</taxon>
        <taxon>Basidiomycota</taxon>
        <taxon>Agaricomycotina</taxon>
        <taxon>Agaricomycetes</taxon>
        <taxon>Polyporales</taxon>
        <taxon>Irpicaceae</taxon>
        <taxon>Irpex</taxon>
    </lineage>
</organism>
<dbReference type="Proteomes" id="UP001055072">
    <property type="component" value="Unassembled WGS sequence"/>
</dbReference>
<reference evidence="1" key="1">
    <citation type="journal article" date="2021" name="Environ. Microbiol.">
        <title>Gene family expansions and transcriptome signatures uncover fungal adaptations to wood decay.</title>
        <authorList>
            <person name="Hage H."/>
            <person name="Miyauchi S."/>
            <person name="Viragh M."/>
            <person name="Drula E."/>
            <person name="Min B."/>
            <person name="Chaduli D."/>
            <person name="Navarro D."/>
            <person name="Favel A."/>
            <person name="Norest M."/>
            <person name="Lesage-Meessen L."/>
            <person name="Balint B."/>
            <person name="Merenyi Z."/>
            <person name="de Eugenio L."/>
            <person name="Morin E."/>
            <person name="Martinez A.T."/>
            <person name="Baldrian P."/>
            <person name="Stursova M."/>
            <person name="Martinez M.J."/>
            <person name="Novotny C."/>
            <person name="Magnuson J.K."/>
            <person name="Spatafora J.W."/>
            <person name="Maurice S."/>
            <person name="Pangilinan J."/>
            <person name="Andreopoulos W."/>
            <person name="LaButti K."/>
            <person name="Hundley H."/>
            <person name="Na H."/>
            <person name="Kuo A."/>
            <person name="Barry K."/>
            <person name="Lipzen A."/>
            <person name="Henrissat B."/>
            <person name="Riley R."/>
            <person name="Ahrendt S."/>
            <person name="Nagy L.G."/>
            <person name="Grigoriev I.V."/>
            <person name="Martin F."/>
            <person name="Rosso M.N."/>
        </authorList>
    </citation>
    <scope>NUCLEOTIDE SEQUENCE</scope>
    <source>
        <strain evidence="1">CBS 384.51</strain>
    </source>
</reference>
<evidence type="ECO:0000313" key="1">
    <source>
        <dbReference type="EMBL" id="KAI0089950.1"/>
    </source>
</evidence>
<protein>
    <submittedName>
        <fullName evidence="1">Uncharacterized protein</fullName>
    </submittedName>
</protein>
<gene>
    <name evidence="1" type="ORF">BDY19DRAFT_941646</name>
</gene>